<dbReference type="PRINTS" id="PR00463">
    <property type="entry name" value="EP450I"/>
</dbReference>
<dbReference type="InterPro" id="IPR001128">
    <property type="entry name" value="Cyt_P450"/>
</dbReference>
<protein>
    <submittedName>
        <fullName evidence="5">Cytochrome P450</fullName>
    </submittedName>
</protein>
<dbReference type="GO" id="GO:0005506">
    <property type="term" value="F:iron ion binding"/>
    <property type="evidence" value="ECO:0007669"/>
    <property type="project" value="InterPro"/>
</dbReference>
<dbReference type="SUPFAM" id="SSF48264">
    <property type="entry name" value="Cytochrome P450"/>
    <property type="match status" value="1"/>
</dbReference>
<accession>A0A9E7G2K3</accession>
<dbReference type="InterPro" id="IPR017972">
    <property type="entry name" value="Cyt_P450_CS"/>
</dbReference>
<dbReference type="GO" id="GO:0016125">
    <property type="term" value="P:sterol metabolic process"/>
    <property type="evidence" value="ECO:0007669"/>
    <property type="project" value="TreeGrafter"/>
</dbReference>
<dbReference type="Gene3D" id="1.10.630.10">
    <property type="entry name" value="Cytochrome P450"/>
    <property type="match status" value="1"/>
</dbReference>
<dbReference type="Proteomes" id="UP001055439">
    <property type="component" value="Chromosome 5"/>
</dbReference>
<dbReference type="PANTHER" id="PTHR24286:SF11">
    <property type="entry name" value="CYTOCHROME P450, FAMILY 87, SUBFAMILY A, POLYPEPTIDE 2"/>
    <property type="match status" value="1"/>
</dbReference>
<evidence type="ECO:0000256" key="3">
    <source>
        <dbReference type="PIRSR" id="PIRSR602401-1"/>
    </source>
</evidence>
<dbReference type="PRINTS" id="PR00385">
    <property type="entry name" value="P450"/>
</dbReference>
<dbReference type="InterPro" id="IPR036396">
    <property type="entry name" value="Cyt_P450_sf"/>
</dbReference>
<dbReference type="OrthoDB" id="1372046at2759"/>
<dbReference type="GO" id="GO:0016132">
    <property type="term" value="P:brassinosteroid biosynthetic process"/>
    <property type="evidence" value="ECO:0007669"/>
    <property type="project" value="TreeGrafter"/>
</dbReference>
<evidence type="ECO:0000256" key="1">
    <source>
        <dbReference type="ARBA" id="ARBA00022723"/>
    </source>
</evidence>
<evidence type="ECO:0000313" key="6">
    <source>
        <dbReference type="Proteomes" id="UP001055439"/>
    </source>
</evidence>
<dbReference type="PROSITE" id="PS00086">
    <property type="entry name" value="CYTOCHROME_P450"/>
    <property type="match status" value="1"/>
</dbReference>
<sequence length="555" mass="63610">MAFLVAMCSAVAVVVLAVHWVYRWRNPRCSIGKLPPGSMGLPLLGETMQFFSPNATFDVSPFIKDRIKRYGPVFRTSLVGQPVVVSTDPELNRFVFQQEGTLFESWYPETFTEIFGRSNVGSLHGFMYKYLKSLVLKLFGPESLRDLLLRDVETAACANLSSWSRLSSIELKEATSNMIFDLTAKKLISYESSSSSESLRKNFVAFIRGLISYPVDLPGTAYHQCMQGRKNVMKVLKNMLKERRNSPRKQHGDFFDYLIEELNKERSLITETIALDLMFVLLFASFETTSLVLTLAIKFLTDHPNVLEKLTEEHDTIIKNREDPMTGVTWMEYRSMAFTFQVITETARLANIVPGIFRKALKDIQINGLSISTVTEISSVPHLLISRSQNPHCDFATGYTIPAGWRVMVCPPAVHLNPEIYKDPLTFDPWRWKDRPELNGGSKHFMAFGGGMRFCVGTEFTKLQMAIFVHCLVTKYRYNLALPSNNFLFFYLVMSLELGLLKGWRRLLDTVNHRLDNQVEGNQRRKYSPNARIRIPRWLSYPALSQSSMIWWEMA</sequence>
<keyword evidence="2 3" id="KW-0408">Iron</keyword>
<reference evidence="5" key="1">
    <citation type="submission" date="2022-05" db="EMBL/GenBank/DDBJ databases">
        <title>The Musa troglodytarum L. genome provides insights into the mechanism of non-climacteric behaviour and enrichment of carotenoids.</title>
        <authorList>
            <person name="Wang J."/>
        </authorList>
    </citation>
    <scope>NUCLEOTIDE SEQUENCE</scope>
    <source>
        <tissue evidence="5">Leaf</tissue>
    </source>
</reference>
<name>A0A9E7G2K3_9LILI</name>
<evidence type="ECO:0000256" key="4">
    <source>
        <dbReference type="RuleBase" id="RU000461"/>
    </source>
</evidence>
<dbReference type="GO" id="GO:0004497">
    <property type="term" value="F:monooxygenase activity"/>
    <property type="evidence" value="ECO:0007669"/>
    <property type="project" value="UniProtKB-KW"/>
</dbReference>
<keyword evidence="4" id="KW-0560">Oxidoreductase</keyword>
<dbReference type="GO" id="GO:0020037">
    <property type="term" value="F:heme binding"/>
    <property type="evidence" value="ECO:0007669"/>
    <property type="project" value="InterPro"/>
</dbReference>
<keyword evidence="4" id="KW-0503">Monooxygenase</keyword>
<dbReference type="PANTHER" id="PTHR24286">
    <property type="entry name" value="CYTOCHROME P450 26"/>
    <property type="match status" value="1"/>
</dbReference>
<dbReference type="EMBL" id="CP097507">
    <property type="protein sequence ID" value="URE06986.1"/>
    <property type="molecule type" value="Genomic_DNA"/>
</dbReference>
<comment type="similarity">
    <text evidence="4">Belongs to the cytochrome P450 family.</text>
</comment>
<dbReference type="Pfam" id="PF00067">
    <property type="entry name" value="p450"/>
    <property type="match status" value="2"/>
</dbReference>
<dbReference type="GO" id="GO:0010268">
    <property type="term" value="P:brassinosteroid homeostasis"/>
    <property type="evidence" value="ECO:0007669"/>
    <property type="project" value="TreeGrafter"/>
</dbReference>
<dbReference type="GO" id="GO:0016705">
    <property type="term" value="F:oxidoreductase activity, acting on paired donors, with incorporation or reduction of molecular oxygen"/>
    <property type="evidence" value="ECO:0007669"/>
    <property type="project" value="InterPro"/>
</dbReference>
<dbReference type="CDD" id="cd11043">
    <property type="entry name" value="CYP90-like"/>
    <property type="match status" value="1"/>
</dbReference>
<keyword evidence="1 3" id="KW-0479">Metal-binding</keyword>
<keyword evidence="6" id="KW-1185">Reference proteome</keyword>
<evidence type="ECO:0000313" key="5">
    <source>
        <dbReference type="EMBL" id="URE06986.1"/>
    </source>
</evidence>
<dbReference type="InterPro" id="IPR002401">
    <property type="entry name" value="Cyt_P450_E_grp-I"/>
</dbReference>
<keyword evidence="3 4" id="KW-0349">Heme</keyword>
<proteinExistence type="inferred from homology"/>
<organism evidence="5 6">
    <name type="scientific">Musa troglodytarum</name>
    <name type="common">fe'i banana</name>
    <dbReference type="NCBI Taxonomy" id="320322"/>
    <lineage>
        <taxon>Eukaryota</taxon>
        <taxon>Viridiplantae</taxon>
        <taxon>Streptophyta</taxon>
        <taxon>Embryophyta</taxon>
        <taxon>Tracheophyta</taxon>
        <taxon>Spermatophyta</taxon>
        <taxon>Magnoliopsida</taxon>
        <taxon>Liliopsida</taxon>
        <taxon>Zingiberales</taxon>
        <taxon>Musaceae</taxon>
        <taxon>Musa</taxon>
    </lineage>
</organism>
<comment type="cofactor">
    <cofactor evidence="3">
        <name>heme</name>
        <dbReference type="ChEBI" id="CHEBI:30413"/>
    </cofactor>
</comment>
<evidence type="ECO:0000256" key="2">
    <source>
        <dbReference type="ARBA" id="ARBA00023004"/>
    </source>
</evidence>
<dbReference type="AlphaFoldDB" id="A0A9E7G2K3"/>
<feature type="binding site" description="axial binding residue" evidence="3">
    <location>
        <position position="455"/>
    </location>
    <ligand>
        <name>heme</name>
        <dbReference type="ChEBI" id="CHEBI:30413"/>
    </ligand>
    <ligandPart>
        <name>Fe</name>
        <dbReference type="ChEBI" id="CHEBI:18248"/>
    </ligandPart>
</feature>
<gene>
    <name evidence="5" type="ORF">MUK42_02620</name>
</gene>